<protein>
    <recommendedName>
        <fullName evidence="6">Selenoprotein F</fullName>
    </recommendedName>
</protein>
<dbReference type="Gene3D" id="3.40.30.50">
    <property type="entry name" value="Sep15/SelM thioredoxin-like domain, active-site redox motif"/>
    <property type="match status" value="1"/>
</dbReference>
<dbReference type="Pfam" id="PF08806">
    <property type="entry name" value="Sep15_SelM"/>
    <property type="match status" value="1"/>
</dbReference>
<dbReference type="EMBL" id="HBUF01641398">
    <property type="protein sequence ID" value="CAG6785039.1"/>
    <property type="molecule type" value="Transcribed_RNA"/>
</dbReference>
<evidence type="ECO:0000256" key="5">
    <source>
        <dbReference type="ARBA" id="ARBA00022933"/>
    </source>
</evidence>
<dbReference type="GO" id="GO:0051084">
    <property type="term" value="P:'de novo' post-translational protein folding"/>
    <property type="evidence" value="ECO:0007669"/>
    <property type="project" value="UniProtKB-ARBA"/>
</dbReference>
<dbReference type="PANTHER" id="PTHR13077:SF6">
    <property type="entry name" value="SELENOPROTEIN F"/>
    <property type="match status" value="1"/>
</dbReference>
<organism evidence="9">
    <name type="scientific">Cacopsylla melanoneura</name>
    <dbReference type="NCBI Taxonomy" id="428564"/>
    <lineage>
        <taxon>Eukaryota</taxon>
        <taxon>Metazoa</taxon>
        <taxon>Ecdysozoa</taxon>
        <taxon>Arthropoda</taxon>
        <taxon>Hexapoda</taxon>
        <taxon>Insecta</taxon>
        <taxon>Pterygota</taxon>
        <taxon>Neoptera</taxon>
        <taxon>Paraneoptera</taxon>
        <taxon>Hemiptera</taxon>
        <taxon>Sternorrhyncha</taxon>
        <taxon>Psylloidea</taxon>
        <taxon>Psyllidae</taxon>
        <taxon>Psyllinae</taxon>
        <taxon>Cacopsylla</taxon>
    </lineage>
</organism>
<feature type="signal peptide" evidence="7">
    <location>
        <begin position="1"/>
        <end position="22"/>
    </location>
</feature>
<evidence type="ECO:0000256" key="7">
    <source>
        <dbReference type="SAM" id="SignalP"/>
    </source>
</evidence>
<feature type="domain" description="Selenoprotein F/M" evidence="8">
    <location>
        <begin position="77"/>
        <end position="151"/>
    </location>
</feature>
<evidence type="ECO:0000313" key="9">
    <source>
        <dbReference type="EMBL" id="CAG6641035.1"/>
    </source>
</evidence>
<dbReference type="EMBL" id="HBUF01115081">
    <property type="protein sequence ID" value="CAG6641037.1"/>
    <property type="molecule type" value="Transcribed_RNA"/>
</dbReference>
<keyword evidence="3 7" id="KW-0732">Signal</keyword>
<proteinExistence type="inferred from homology"/>
<dbReference type="GO" id="GO:0005788">
    <property type="term" value="C:endoplasmic reticulum lumen"/>
    <property type="evidence" value="ECO:0007669"/>
    <property type="project" value="UniProtKB-SubCell"/>
</dbReference>
<keyword evidence="5" id="KW-0712">Selenocysteine</keyword>
<evidence type="ECO:0000256" key="3">
    <source>
        <dbReference type="ARBA" id="ARBA00022729"/>
    </source>
</evidence>
<dbReference type="FunFam" id="3.40.30.50:FF:000001">
    <property type="entry name" value="15 kDa selenoprotein"/>
    <property type="match status" value="1"/>
</dbReference>
<evidence type="ECO:0000256" key="1">
    <source>
        <dbReference type="ARBA" id="ARBA00004319"/>
    </source>
</evidence>
<dbReference type="InterPro" id="IPR036249">
    <property type="entry name" value="Thioredoxin-like_sf"/>
</dbReference>
<dbReference type="AlphaFoldDB" id="A0A8D8QYT5"/>
<sequence>MNSSKLLPFVAVLTALINAVLSEFTSDDCASLGLNKANLLCSSCDQLSSFDLNILKDHCLQCCHPGETTTKVQRYAKARLEVCTCKFGAYPQIQAFCKSDRPAKFKNLQIRYVRGLDPIIKLLDKDDNVQEVLAIEKWNTDSVEEFLKTHLENDEVVIAADKEEPNRDYLETNMV</sequence>
<comment type="similarity">
    <text evidence="2">Belongs to the selenoprotein M/F family.</text>
</comment>
<dbReference type="InterPro" id="IPR039992">
    <property type="entry name" value="Sep15_SelM"/>
</dbReference>
<name>A0A8D8QYT5_9HEMI</name>
<feature type="chain" id="PRO_5033670927" description="Selenoprotein F" evidence="7">
    <location>
        <begin position="23"/>
        <end position="175"/>
    </location>
</feature>
<dbReference type="InterPro" id="IPR038219">
    <property type="entry name" value="Sep15/SelM_sf"/>
</dbReference>
<comment type="subcellular location">
    <subcellularLocation>
        <location evidence="1">Endoplasmic reticulum lumen</location>
    </subcellularLocation>
</comment>
<dbReference type="EMBL" id="HBUF01358352">
    <property type="protein sequence ID" value="CAG6719147.1"/>
    <property type="molecule type" value="Transcribed_RNA"/>
</dbReference>
<dbReference type="InterPro" id="IPR014912">
    <property type="entry name" value="Sep15_SelM_dom"/>
</dbReference>
<evidence type="ECO:0000256" key="4">
    <source>
        <dbReference type="ARBA" id="ARBA00022824"/>
    </source>
</evidence>
<dbReference type="PANTHER" id="PTHR13077">
    <property type="entry name" value="SELENOPROTEIN F"/>
    <property type="match status" value="1"/>
</dbReference>
<accession>A0A8D8QYT5</accession>
<dbReference type="EMBL" id="HBUF01641396">
    <property type="protein sequence ID" value="CAG6785035.1"/>
    <property type="molecule type" value="Transcribed_RNA"/>
</dbReference>
<evidence type="ECO:0000256" key="6">
    <source>
        <dbReference type="ARBA" id="ARBA00040775"/>
    </source>
</evidence>
<dbReference type="EMBL" id="HBUF01115080">
    <property type="protein sequence ID" value="CAG6641035.1"/>
    <property type="molecule type" value="Transcribed_RNA"/>
</dbReference>
<evidence type="ECO:0000256" key="2">
    <source>
        <dbReference type="ARBA" id="ARBA00005742"/>
    </source>
</evidence>
<reference evidence="9" key="1">
    <citation type="submission" date="2021-05" db="EMBL/GenBank/DDBJ databases">
        <authorList>
            <person name="Alioto T."/>
            <person name="Alioto T."/>
            <person name="Gomez Garrido J."/>
        </authorList>
    </citation>
    <scope>NUCLEOTIDE SEQUENCE</scope>
</reference>
<dbReference type="SUPFAM" id="SSF52833">
    <property type="entry name" value="Thioredoxin-like"/>
    <property type="match status" value="1"/>
</dbReference>
<dbReference type="EMBL" id="HBUF01641397">
    <property type="protein sequence ID" value="CAG6785037.1"/>
    <property type="molecule type" value="Transcribed_RNA"/>
</dbReference>
<keyword evidence="4" id="KW-0256">Endoplasmic reticulum</keyword>
<dbReference type="EMBL" id="HBUF01641399">
    <property type="protein sequence ID" value="CAG6785041.1"/>
    <property type="molecule type" value="Transcribed_RNA"/>
</dbReference>
<evidence type="ECO:0000259" key="8">
    <source>
        <dbReference type="Pfam" id="PF08806"/>
    </source>
</evidence>
<dbReference type="EMBL" id="HBUF01358351">
    <property type="protein sequence ID" value="CAG6719146.1"/>
    <property type="molecule type" value="Transcribed_RNA"/>
</dbReference>
<dbReference type="GO" id="GO:0016491">
    <property type="term" value="F:oxidoreductase activity"/>
    <property type="evidence" value="ECO:0007669"/>
    <property type="project" value="TreeGrafter"/>
</dbReference>